<evidence type="ECO:0000313" key="2">
    <source>
        <dbReference type="Proteomes" id="UP001283361"/>
    </source>
</evidence>
<gene>
    <name evidence="1" type="ORF">RRG08_024350</name>
</gene>
<protein>
    <submittedName>
        <fullName evidence="1">Uncharacterized protein</fullName>
    </submittedName>
</protein>
<evidence type="ECO:0000313" key="1">
    <source>
        <dbReference type="EMBL" id="KAK3771271.1"/>
    </source>
</evidence>
<organism evidence="1 2">
    <name type="scientific">Elysia crispata</name>
    <name type="common">lettuce slug</name>
    <dbReference type="NCBI Taxonomy" id="231223"/>
    <lineage>
        <taxon>Eukaryota</taxon>
        <taxon>Metazoa</taxon>
        <taxon>Spiralia</taxon>
        <taxon>Lophotrochozoa</taxon>
        <taxon>Mollusca</taxon>
        <taxon>Gastropoda</taxon>
        <taxon>Heterobranchia</taxon>
        <taxon>Euthyneura</taxon>
        <taxon>Panpulmonata</taxon>
        <taxon>Sacoglossa</taxon>
        <taxon>Placobranchoidea</taxon>
        <taxon>Plakobranchidae</taxon>
        <taxon>Elysia</taxon>
    </lineage>
</organism>
<comment type="caution">
    <text evidence="1">The sequence shown here is derived from an EMBL/GenBank/DDBJ whole genome shotgun (WGS) entry which is preliminary data.</text>
</comment>
<dbReference type="Proteomes" id="UP001283361">
    <property type="component" value="Unassembled WGS sequence"/>
</dbReference>
<dbReference type="AlphaFoldDB" id="A0AAE1DHZ7"/>
<sequence length="114" mass="12783">MPECRVHTSRHHMLKHHLNLAHTLTLNPYPKLYSTKVSRRQAAITNTDLLLAKVAGNEAIEAGNYSQYRLGLMLHVQESVAIPGSRSGKSHHLLQNRGEAGIERLTLTKRQLEG</sequence>
<keyword evidence="2" id="KW-1185">Reference proteome</keyword>
<name>A0AAE1DHZ7_9GAST</name>
<reference evidence="1" key="1">
    <citation type="journal article" date="2023" name="G3 (Bethesda)">
        <title>A reference genome for the long-term kleptoplast-retaining sea slug Elysia crispata morphotype clarki.</title>
        <authorList>
            <person name="Eastman K.E."/>
            <person name="Pendleton A.L."/>
            <person name="Shaikh M.A."/>
            <person name="Suttiyut T."/>
            <person name="Ogas R."/>
            <person name="Tomko P."/>
            <person name="Gavelis G."/>
            <person name="Widhalm J.R."/>
            <person name="Wisecaver J.H."/>
        </authorList>
    </citation>
    <scope>NUCLEOTIDE SEQUENCE</scope>
    <source>
        <strain evidence="1">ECLA1</strain>
    </source>
</reference>
<accession>A0AAE1DHZ7</accession>
<proteinExistence type="predicted"/>
<dbReference type="EMBL" id="JAWDGP010003760">
    <property type="protein sequence ID" value="KAK3771271.1"/>
    <property type="molecule type" value="Genomic_DNA"/>
</dbReference>